<evidence type="ECO:0000313" key="2">
    <source>
        <dbReference type="Proteomes" id="UP001348369"/>
    </source>
</evidence>
<keyword evidence="2" id="KW-1185">Reference proteome</keyword>
<organism evidence="1 2">
    <name type="scientific">Streptomyces scopuliridis</name>
    <dbReference type="NCBI Taxonomy" id="452529"/>
    <lineage>
        <taxon>Bacteria</taxon>
        <taxon>Bacillati</taxon>
        <taxon>Actinomycetota</taxon>
        <taxon>Actinomycetes</taxon>
        <taxon>Kitasatosporales</taxon>
        <taxon>Streptomycetaceae</taxon>
        <taxon>Streptomyces</taxon>
    </lineage>
</organism>
<accession>A0ACD4ZTH6</accession>
<protein>
    <submittedName>
        <fullName evidence="1">DUF397 domain-containing protein</fullName>
    </submittedName>
</protein>
<dbReference type="EMBL" id="CP109109">
    <property type="protein sequence ID" value="WSC01525.1"/>
    <property type="molecule type" value="Genomic_DNA"/>
</dbReference>
<name>A0ACD4ZTH6_9ACTN</name>
<reference evidence="1" key="1">
    <citation type="submission" date="2022-10" db="EMBL/GenBank/DDBJ databases">
        <title>The complete genomes of actinobacterial strains from the NBC collection.</title>
        <authorList>
            <person name="Joergensen T.S."/>
            <person name="Alvarez Arevalo M."/>
            <person name="Sterndorff E.B."/>
            <person name="Faurdal D."/>
            <person name="Vuksanovic O."/>
            <person name="Mourched A.-S."/>
            <person name="Charusanti P."/>
            <person name="Shaw S."/>
            <person name="Blin K."/>
            <person name="Weber T."/>
        </authorList>
    </citation>
    <scope>NUCLEOTIDE SEQUENCE</scope>
    <source>
        <strain evidence="1">NBC 01771</strain>
    </source>
</reference>
<proteinExistence type="predicted"/>
<dbReference type="Proteomes" id="UP001348369">
    <property type="component" value="Chromosome"/>
</dbReference>
<sequence length="77" mass="8032">MKFENGVATTAILGAVWVKARSSNKDGNCVEVAALEGGEVAMRNSRFPGGPALVFTQGEMAAFINGVKGAEFDHMTA</sequence>
<evidence type="ECO:0000313" key="1">
    <source>
        <dbReference type="EMBL" id="WSC01525.1"/>
    </source>
</evidence>
<gene>
    <name evidence="1" type="ORF">OG835_33980</name>
</gene>